<feature type="transmembrane region" description="Helical" evidence="6">
    <location>
        <begin position="740"/>
        <end position="759"/>
    </location>
</feature>
<dbReference type="eggNOG" id="COG0577">
    <property type="taxonomic scope" value="Bacteria"/>
</dbReference>
<feature type="transmembrane region" description="Helical" evidence="6">
    <location>
        <begin position="688"/>
        <end position="712"/>
    </location>
</feature>
<dbReference type="PANTHER" id="PTHR30572:SF18">
    <property type="entry name" value="ABC-TYPE MACROLIDE FAMILY EXPORT SYSTEM PERMEASE COMPONENT 2"/>
    <property type="match status" value="1"/>
</dbReference>
<dbReference type="GO" id="GO:0022857">
    <property type="term" value="F:transmembrane transporter activity"/>
    <property type="evidence" value="ECO:0007669"/>
    <property type="project" value="TreeGrafter"/>
</dbReference>
<name>A0A0A2MA01_9FLAO</name>
<keyword evidence="2" id="KW-1003">Cell membrane</keyword>
<dbReference type="PANTHER" id="PTHR30572">
    <property type="entry name" value="MEMBRANE COMPONENT OF TRANSPORTER-RELATED"/>
    <property type="match status" value="1"/>
</dbReference>
<feature type="transmembrane region" description="Helical" evidence="6">
    <location>
        <begin position="774"/>
        <end position="798"/>
    </location>
</feature>
<keyword evidence="10" id="KW-1185">Reference proteome</keyword>
<feature type="transmembrane region" description="Helical" evidence="6">
    <location>
        <begin position="425"/>
        <end position="448"/>
    </location>
</feature>
<dbReference type="AlphaFoldDB" id="A0A0A2MA01"/>
<reference evidence="9 10" key="1">
    <citation type="submission" date="2013-09" db="EMBL/GenBank/DDBJ databases">
        <authorList>
            <person name="Zeng Z."/>
            <person name="Chen C."/>
        </authorList>
    </citation>
    <scope>NUCLEOTIDE SEQUENCE [LARGE SCALE GENOMIC DNA]</scope>
    <source>
        <strain evidence="9 10">WB 3.3-2</strain>
    </source>
</reference>
<dbReference type="InterPro" id="IPR050250">
    <property type="entry name" value="Macrolide_Exporter_MacB"/>
</dbReference>
<dbReference type="EMBL" id="JRLX01000002">
    <property type="protein sequence ID" value="KGO88258.1"/>
    <property type="molecule type" value="Genomic_DNA"/>
</dbReference>
<feature type="transmembrane region" description="Helical" evidence="6">
    <location>
        <begin position="381"/>
        <end position="404"/>
    </location>
</feature>
<evidence type="ECO:0000313" key="9">
    <source>
        <dbReference type="EMBL" id="KGO88258.1"/>
    </source>
</evidence>
<comment type="caution">
    <text evidence="9">The sequence shown here is derived from an EMBL/GenBank/DDBJ whole genome shotgun (WGS) entry which is preliminary data.</text>
</comment>
<dbReference type="STRING" id="1121895.GCA_000378485_00931"/>
<evidence type="ECO:0000259" key="7">
    <source>
        <dbReference type="Pfam" id="PF02687"/>
    </source>
</evidence>
<evidence type="ECO:0000259" key="8">
    <source>
        <dbReference type="Pfam" id="PF12704"/>
    </source>
</evidence>
<feature type="domain" description="MacB-like periplasmic core" evidence="8">
    <location>
        <begin position="465"/>
        <end position="643"/>
    </location>
</feature>
<dbReference type="InterPro" id="IPR025857">
    <property type="entry name" value="MacB_PCD"/>
</dbReference>
<dbReference type="InterPro" id="IPR003838">
    <property type="entry name" value="ABC3_permease_C"/>
</dbReference>
<comment type="subcellular location">
    <subcellularLocation>
        <location evidence="1">Cell membrane</location>
        <topology evidence="1">Multi-pass membrane protein</topology>
    </subcellularLocation>
</comment>
<feature type="transmembrane region" description="Helical" evidence="6">
    <location>
        <begin position="289"/>
        <end position="311"/>
    </location>
</feature>
<feature type="transmembrane region" description="Helical" evidence="6">
    <location>
        <begin position="340"/>
        <end position="361"/>
    </location>
</feature>
<dbReference type="RefSeq" id="WP_020212058.1">
    <property type="nucleotide sequence ID" value="NZ_JRLX01000002.1"/>
</dbReference>
<proteinExistence type="predicted"/>
<keyword evidence="3 6" id="KW-0812">Transmembrane</keyword>
<keyword evidence="5 6" id="KW-0472">Membrane</keyword>
<dbReference type="Pfam" id="PF02687">
    <property type="entry name" value="FtsX"/>
    <property type="match status" value="2"/>
</dbReference>
<organism evidence="9 10">
    <name type="scientific">Flavobacterium rivuli WB 3.3-2 = DSM 21788</name>
    <dbReference type="NCBI Taxonomy" id="1121895"/>
    <lineage>
        <taxon>Bacteria</taxon>
        <taxon>Pseudomonadati</taxon>
        <taxon>Bacteroidota</taxon>
        <taxon>Flavobacteriia</taxon>
        <taxon>Flavobacteriales</taxon>
        <taxon>Flavobacteriaceae</taxon>
        <taxon>Flavobacterium</taxon>
    </lineage>
</organism>
<sequence length="811" mass="91054">MLNNWIKIYLHQVKNNKFFTALNILGLSLGIAGLVFAILYKNDEQAYNAWNPEKEHVFVVVNDLGLGRIWGSSSAALGPVIPTALPEVESFCYLNTWYDDGVITFNDKKVLATKVTDAQKNFFSFFPFPFVHGNAATALQDVNSIALSQTVAQNLFGSINPLNKQVAYGGRVLTVMAVYKLEGKSSVEPQAVTCQIDPKLQESVSNWESFSYGLLLKLKDPAKAKTVTDKIDKLYIDNTIQKAAKNSGLAIDEYVKRNGGLTAQLDQLKTVRLESKHSDFPEGRGNPQFLMIMLALSVLILVLSVVNYVNLATANAIKRAKEVGVRKIMGATKANIVKQFMFETILTTLFAIILALVLTELSLPYYNNFVNKELTIAGSQFSVQLLFIFIIVVVIAGILPAIYVANFEAVKVIKGNFSRSKNGIWLRNGMLILQFAIASLFITGSYIVTQQINYLTTKNLGFNGSQVLDVHYRNAYDYTQKDFRDKVIQKFNSTKVQLLNIKGVESVAPGTFQFGTEDGSNTMFKYGSAEVPVRNMAIDFGLLQMLHIKIKQGRDLSEKFSSDTIASVLVNETALKMMNEKNPIGKEIQLSGGGPTFRIVGIVSDFSLTGPGQEIQPMLFYHYKTIGWSLQNVHDIYITIKPEYIATALPKIEKLWTEKTDPDYPFSYSFVDKSYARSYEDYVKQRDLFWMLNVVVITIALFGLFALTSYSIQRRMKEIAIRKTLGAETKTLLRELSKQYIVYCTTGFIIATVPAWLLLDEWLNNFAFRIQVSALPFIIGFIFLMVLTLIVVLSRAYAATRVNILKYLKYE</sequence>
<dbReference type="OrthoDB" id="8740261at2"/>
<dbReference type="Pfam" id="PF12704">
    <property type="entry name" value="MacB_PCD"/>
    <property type="match status" value="2"/>
</dbReference>
<evidence type="ECO:0000256" key="3">
    <source>
        <dbReference type="ARBA" id="ARBA00022692"/>
    </source>
</evidence>
<keyword evidence="4 6" id="KW-1133">Transmembrane helix</keyword>
<dbReference type="Proteomes" id="UP000030152">
    <property type="component" value="Unassembled WGS sequence"/>
</dbReference>
<evidence type="ECO:0000256" key="2">
    <source>
        <dbReference type="ARBA" id="ARBA00022475"/>
    </source>
</evidence>
<feature type="domain" description="MacB-like periplasmic core" evidence="8">
    <location>
        <begin position="20"/>
        <end position="233"/>
    </location>
</feature>
<accession>A0A0A2MA01</accession>
<gene>
    <name evidence="9" type="ORF">Q765_04285</name>
</gene>
<evidence type="ECO:0000313" key="10">
    <source>
        <dbReference type="Proteomes" id="UP000030152"/>
    </source>
</evidence>
<evidence type="ECO:0000256" key="6">
    <source>
        <dbReference type="SAM" id="Phobius"/>
    </source>
</evidence>
<evidence type="ECO:0000256" key="4">
    <source>
        <dbReference type="ARBA" id="ARBA00022989"/>
    </source>
</evidence>
<dbReference type="GO" id="GO:0005886">
    <property type="term" value="C:plasma membrane"/>
    <property type="evidence" value="ECO:0007669"/>
    <property type="project" value="UniProtKB-SubCell"/>
</dbReference>
<feature type="domain" description="ABC3 transporter permease C-terminal" evidence="7">
    <location>
        <begin position="691"/>
        <end position="803"/>
    </location>
</feature>
<feature type="domain" description="ABC3 transporter permease C-terminal" evidence="7">
    <location>
        <begin position="295"/>
        <end position="404"/>
    </location>
</feature>
<feature type="transmembrane region" description="Helical" evidence="6">
    <location>
        <begin position="21"/>
        <end position="40"/>
    </location>
</feature>
<evidence type="ECO:0000256" key="5">
    <source>
        <dbReference type="ARBA" id="ARBA00023136"/>
    </source>
</evidence>
<protein>
    <submittedName>
        <fullName evidence="9">Multidrug ABC transporter substrate-binding protein</fullName>
    </submittedName>
</protein>
<evidence type="ECO:0000256" key="1">
    <source>
        <dbReference type="ARBA" id="ARBA00004651"/>
    </source>
</evidence>